<dbReference type="RefSeq" id="WP_004156178.1">
    <property type="nucleotide sequence ID" value="NZ_AAWS01000026.1"/>
</dbReference>
<dbReference type="InterPro" id="IPR029055">
    <property type="entry name" value="Ntn_hydrolases_N"/>
</dbReference>
<comment type="caution">
    <text evidence="2">The sequence shown here is derived from an EMBL/GenBank/DDBJ whole genome shotgun (WGS) entry which is preliminary data.</text>
</comment>
<dbReference type="GO" id="GO:0016740">
    <property type="term" value="F:transferase activity"/>
    <property type="evidence" value="ECO:0007669"/>
    <property type="project" value="UniProtKB-KW"/>
</dbReference>
<keyword evidence="3" id="KW-1185">Reference proteome</keyword>
<dbReference type="AlphaFoldDB" id="A1ZR36"/>
<evidence type="ECO:0000313" key="2">
    <source>
        <dbReference type="EMBL" id="EAY27125.1"/>
    </source>
</evidence>
<evidence type="ECO:0000313" key="3">
    <source>
        <dbReference type="Proteomes" id="UP000004095"/>
    </source>
</evidence>
<dbReference type="PANTHER" id="PTHR34180:SF1">
    <property type="entry name" value="BETA-ALANYL-DOPAMINE_CARCININE HYDROLASE"/>
    <property type="match status" value="1"/>
</dbReference>
<feature type="domain" description="Peptidase C45 hydrolase" evidence="1">
    <location>
        <begin position="94"/>
        <end position="300"/>
    </location>
</feature>
<dbReference type="Gene3D" id="3.60.60.10">
    <property type="entry name" value="Penicillin V Acylase, Chain A"/>
    <property type="match status" value="1"/>
</dbReference>
<dbReference type="OrthoDB" id="5480874at2"/>
<accession>A1ZR36</accession>
<dbReference type="InterPro" id="IPR047794">
    <property type="entry name" value="C45_proenzyme-like"/>
</dbReference>
<dbReference type="Proteomes" id="UP000004095">
    <property type="component" value="Unassembled WGS sequence"/>
</dbReference>
<dbReference type="NCBIfam" id="NF040521">
    <property type="entry name" value="C45_proenzyme"/>
    <property type="match status" value="1"/>
</dbReference>
<dbReference type="SUPFAM" id="SSF56235">
    <property type="entry name" value="N-terminal nucleophile aminohydrolases (Ntn hydrolases)"/>
    <property type="match status" value="1"/>
</dbReference>
<name>A1ZR36_MICM2</name>
<organism evidence="2 3">
    <name type="scientific">Microscilla marina ATCC 23134</name>
    <dbReference type="NCBI Taxonomy" id="313606"/>
    <lineage>
        <taxon>Bacteria</taxon>
        <taxon>Pseudomonadati</taxon>
        <taxon>Bacteroidota</taxon>
        <taxon>Cytophagia</taxon>
        <taxon>Cytophagales</taxon>
        <taxon>Microscillaceae</taxon>
        <taxon>Microscilla</taxon>
    </lineage>
</organism>
<sequence>MESLFTSISEPIADFKWKKIFNERWPAYEAWLTANGSVYDSKMSLAALRKYMPGMVDTHEHLCHLVNANEAAVCFLTGFQPPAYNSACSQAVSTKDTVQLIRNYDYHPDRFEGLLWMTAWNGKKVIASSDCLVGVLDGMNEDGLALSLTFGGREIVGFGFGLPFILRYILEFCSNVAEAVNVLLNVPSHMSYNVTITDKTGIINTVQIAPDRSAVVTSAAFTTNHQGPIEWAENAGFNKTAQRATFLENLLFRGVSGDDLTHSFLQPPLYNTKYFHGLGTLYTAVYNPIERTMYLRWPNDIMVQSFDIFTEEKKLIKFNHN</sequence>
<dbReference type="PANTHER" id="PTHR34180">
    <property type="entry name" value="PEPTIDASE C45"/>
    <property type="match status" value="1"/>
</dbReference>
<dbReference type="EMBL" id="AAWS01000026">
    <property type="protein sequence ID" value="EAY27125.1"/>
    <property type="molecule type" value="Genomic_DNA"/>
</dbReference>
<dbReference type="Pfam" id="PF03417">
    <property type="entry name" value="AAT"/>
    <property type="match status" value="1"/>
</dbReference>
<dbReference type="InterPro" id="IPR047801">
    <property type="entry name" value="Peptidase_C45"/>
</dbReference>
<proteinExistence type="predicted"/>
<gene>
    <name evidence="2" type="ORF">M23134_08399</name>
</gene>
<dbReference type="eggNOG" id="COG4927">
    <property type="taxonomic scope" value="Bacteria"/>
</dbReference>
<reference evidence="2 3" key="1">
    <citation type="submission" date="2007-01" db="EMBL/GenBank/DDBJ databases">
        <authorList>
            <person name="Haygood M."/>
            <person name="Podell S."/>
            <person name="Anderson C."/>
            <person name="Hopkinson B."/>
            <person name="Roe K."/>
            <person name="Barbeau K."/>
            <person name="Gaasterland T."/>
            <person name="Ferriera S."/>
            <person name="Johnson J."/>
            <person name="Kravitz S."/>
            <person name="Beeson K."/>
            <person name="Sutton G."/>
            <person name="Rogers Y.-H."/>
            <person name="Friedman R."/>
            <person name="Frazier M."/>
            <person name="Venter J.C."/>
        </authorList>
    </citation>
    <scope>NUCLEOTIDE SEQUENCE [LARGE SCALE GENOMIC DNA]</scope>
    <source>
        <strain evidence="2 3">ATCC 23134</strain>
    </source>
</reference>
<dbReference type="InterPro" id="IPR005079">
    <property type="entry name" value="Peptidase_C45_hydrolase"/>
</dbReference>
<evidence type="ECO:0000259" key="1">
    <source>
        <dbReference type="Pfam" id="PF03417"/>
    </source>
</evidence>
<keyword evidence="2" id="KW-0808">Transferase</keyword>
<protein>
    <submittedName>
        <fullName evidence="2">Acyl-coenzyme A:6-aminopenicillanic acid acyl-transferase subfamily, putative</fullName>
    </submittedName>
</protein>